<gene>
    <name evidence="1" type="ORF">TEQG_02018</name>
</gene>
<dbReference type="VEuPathDB" id="FungiDB:TEQG_02018"/>
<accession>F2PM83</accession>
<proteinExistence type="predicted"/>
<name>F2PM83_TRIEC</name>
<dbReference type="EMBL" id="DS995725">
    <property type="protein sequence ID" value="EGE02980.1"/>
    <property type="molecule type" value="Genomic_DNA"/>
</dbReference>
<evidence type="ECO:0000313" key="1">
    <source>
        <dbReference type="EMBL" id="EGE02980.1"/>
    </source>
</evidence>
<keyword evidence="2" id="KW-1185">Reference proteome</keyword>
<evidence type="ECO:0000313" key="2">
    <source>
        <dbReference type="Proteomes" id="UP000009169"/>
    </source>
</evidence>
<dbReference type="Proteomes" id="UP000009169">
    <property type="component" value="Unassembled WGS sequence"/>
</dbReference>
<reference evidence="2" key="1">
    <citation type="journal article" date="2012" name="MBio">
        <title>Comparative genome analysis of Trichophyton rubrum and related dermatophytes reveals candidate genes involved in infection.</title>
        <authorList>
            <person name="Martinez D.A."/>
            <person name="Oliver B.G."/>
            <person name="Graeser Y."/>
            <person name="Goldberg J.M."/>
            <person name="Li W."/>
            <person name="Martinez-Rossi N.M."/>
            <person name="Monod M."/>
            <person name="Shelest E."/>
            <person name="Barton R.C."/>
            <person name="Birch E."/>
            <person name="Brakhage A.A."/>
            <person name="Chen Z."/>
            <person name="Gurr S.J."/>
            <person name="Heiman D."/>
            <person name="Heitman J."/>
            <person name="Kosti I."/>
            <person name="Rossi A."/>
            <person name="Saif S."/>
            <person name="Samalova M."/>
            <person name="Saunders C.W."/>
            <person name="Shea T."/>
            <person name="Summerbell R.C."/>
            <person name="Xu J."/>
            <person name="Young S."/>
            <person name="Zeng Q."/>
            <person name="Birren B.W."/>
            <person name="Cuomo C.A."/>
            <person name="White T.C."/>
        </authorList>
    </citation>
    <scope>NUCLEOTIDE SEQUENCE [LARGE SCALE GENOMIC DNA]</scope>
    <source>
        <strain evidence="2">ATCC MYA-4606 / CBS 127.97</strain>
    </source>
</reference>
<sequence length="70" mass="7760">MAFGRIRYEDNVMAGSGRLQMRDQVKQPVVVKKALGDCGSTVLADLKYARDCEMIGASIWWSPEAQLQLG</sequence>
<dbReference type="HOGENOM" id="CLU_2759603_0_0_1"/>
<organism evidence="1 2">
    <name type="scientific">Trichophyton equinum (strain ATCC MYA-4606 / CBS 127.97)</name>
    <name type="common">Horse ringworm fungus</name>
    <dbReference type="NCBI Taxonomy" id="559882"/>
    <lineage>
        <taxon>Eukaryota</taxon>
        <taxon>Fungi</taxon>
        <taxon>Dikarya</taxon>
        <taxon>Ascomycota</taxon>
        <taxon>Pezizomycotina</taxon>
        <taxon>Eurotiomycetes</taxon>
        <taxon>Eurotiomycetidae</taxon>
        <taxon>Onygenales</taxon>
        <taxon>Arthrodermataceae</taxon>
        <taxon>Trichophyton</taxon>
    </lineage>
</organism>
<dbReference type="AlphaFoldDB" id="F2PM83"/>
<protein>
    <submittedName>
        <fullName evidence="1">Uncharacterized protein</fullName>
    </submittedName>
</protein>